<dbReference type="InterPro" id="IPR036388">
    <property type="entry name" value="WH-like_DNA-bd_sf"/>
</dbReference>
<sequence>MNNQNNNSHNNNSQSQYHNLFGNSNLTLTDNTQQNQYYLNQYQQDGNQHNFFYQNQNQNQYQNNNESYYSNDNNNIYYSEHSTTTTTTNNSDFENINNNNVNNSQYVFSEIVNYDQYNWEYNSNQSNNHQHYQHHQHSNYQSPCSSPPTSLVEFTSEENLSEGHSDSEWSSPLAINFHFSPDSDESIDPTSSPLPAYSLMSPVNPSSSDSSHVSRNQKSPKQQLKKNKAKPLVSPPSSSNPGTPVVRTNKSLKSICDSFLEEYEGNTRKRIKIEMLSQKIAVDNRRFYEIIKVMQCLGLVEKEGKNEYYWVGRDNVTNNINNIFHSSRNYITDETEFVCENCKHHHEQNNTNSPVTANEDAEDTGISKQCKQLIKLFFLHNTISCQDASIILNCQKKAQGKRIYDIVNILYSLQVINRLDRDGSKKQFYTWKGPPTKQELINKLKNFRTHEKTKMNQVHTEK</sequence>
<dbReference type="GO" id="GO:0000981">
    <property type="term" value="F:DNA-binding transcription factor activity, RNA polymerase II-specific"/>
    <property type="evidence" value="ECO:0007669"/>
    <property type="project" value="TreeGrafter"/>
</dbReference>
<dbReference type="Pfam" id="PF02319">
    <property type="entry name" value="WHD_E2F_TDP"/>
    <property type="match status" value="2"/>
</dbReference>
<dbReference type="SMART" id="SM01372">
    <property type="entry name" value="E2F_TDP"/>
    <property type="match status" value="2"/>
</dbReference>
<feature type="region of interest" description="Disordered" evidence="6">
    <location>
        <begin position="1"/>
        <end position="28"/>
    </location>
</feature>
<feature type="compositionally biased region" description="Polar residues" evidence="6">
    <location>
        <begin position="143"/>
        <end position="153"/>
    </location>
</feature>
<dbReference type="InterPro" id="IPR015633">
    <property type="entry name" value="E2F"/>
</dbReference>
<comment type="caution">
    <text evidence="8">The sequence shown here is derived from an EMBL/GenBank/DDBJ whole genome shotgun (WGS) entry which is preliminary data.</text>
</comment>
<comment type="subcellular location">
    <subcellularLocation>
        <location evidence="5">Nucleus</location>
    </subcellularLocation>
</comment>
<gene>
    <name evidence="8" type="ORF">PPL_04042</name>
</gene>
<keyword evidence="4 5" id="KW-0804">Transcription</keyword>
<dbReference type="OMA" id="CASSMEC"/>
<dbReference type="Proteomes" id="UP000001396">
    <property type="component" value="Unassembled WGS sequence"/>
</dbReference>
<dbReference type="RefSeq" id="XP_020435369.1">
    <property type="nucleotide sequence ID" value="XM_020574955.1"/>
</dbReference>
<feature type="domain" description="E2F/DP family winged-helix DNA-binding" evidence="7">
    <location>
        <begin position="361"/>
        <end position="433"/>
    </location>
</feature>
<feature type="compositionally biased region" description="Low complexity" evidence="6">
    <location>
        <begin position="1"/>
        <end position="19"/>
    </location>
</feature>
<keyword evidence="5" id="KW-0539">Nucleus</keyword>
<dbReference type="AlphaFoldDB" id="D3B5V4"/>
<evidence type="ECO:0000256" key="5">
    <source>
        <dbReference type="RuleBase" id="RU003796"/>
    </source>
</evidence>
<evidence type="ECO:0000256" key="4">
    <source>
        <dbReference type="ARBA" id="ARBA00023163"/>
    </source>
</evidence>
<dbReference type="InterPro" id="IPR003316">
    <property type="entry name" value="E2F_WHTH_DNA-bd_dom"/>
</dbReference>
<evidence type="ECO:0000256" key="6">
    <source>
        <dbReference type="SAM" id="MobiDB-lite"/>
    </source>
</evidence>
<feature type="region of interest" description="Disordered" evidence="6">
    <location>
        <begin position="125"/>
        <end position="247"/>
    </location>
</feature>
<dbReference type="EMBL" id="ADBJ01000017">
    <property type="protein sequence ID" value="EFA83252.1"/>
    <property type="molecule type" value="Genomic_DNA"/>
</dbReference>
<feature type="compositionally biased region" description="Low complexity" evidence="6">
    <location>
        <begin position="198"/>
        <end position="214"/>
    </location>
</feature>
<dbReference type="GeneID" id="31359529"/>
<evidence type="ECO:0000256" key="2">
    <source>
        <dbReference type="ARBA" id="ARBA00023015"/>
    </source>
</evidence>
<name>D3B5V4_HETP5</name>
<proteinExistence type="inferred from homology"/>
<dbReference type="GO" id="GO:0090575">
    <property type="term" value="C:RNA polymerase II transcription regulator complex"/>
    <property type="evidence" value="ECO:0007669"/>
    <property type="project" value="TreeGrafter"/>
</dbReference>
<evidence type="ECO:0000313" key="9">
    <source>
        <dbReference type="Proteomes" id="UP000001396"/>
    </source>
</evidence>
<dbReference type="InParanoid" id="D3B5V4"/>
<dbReference type="PANTHER" id="PTHR12081">
    <property type="entry name" value="TRANSCRIPTION FACTOR E2F"/>
    <property type="match status" value="1"/>
</dbReference>
<feature type="compositionally biased region" description="Polar residues" evidence="6">
    <location>
        <begin position="235"/>
        <end position="247"/>
    </location>
</feature>
<protein>
    <recommendedName>
        <fullName evidence="7">E2F/DP family winged-helix DNA-binding domain-containing protein</fullName>
    </recommendedName>
</protein>
<evidence type="ECO:0000259" key="7">
    <source>
        <dbReference type="SMART" id="SM01372"/>
    </source>
</evidence>
<evidence type="ECO:0000256" key="1">
    <source>
        <dbReference type="ARBA" id="ARBA00010940"/>
    </source>
</evidence>
<keyword evidence="3 5" id="KW-0238">DNA-binding</keyword>
<keyword evidence="2 5" id="KW-0805">Transcription regulation</keyword>
<keyword evidence="9" id="KW-1185">Reference proteome</keyword>
<evidence type="ECO:0000313" key="8">
    <source>
        <dbReference type="EMBL" id="EFA83252.1"/>
    </source>
</evidence>
<feature type="domain" description="E2F/DP family winged-helix DNA-binding" evidence="7">
    <location>
        <begin position="247"/>
        <end position="312"/>
    </location>
</feature>
<dbReference type="SUPFAM" id="SSF46785">
    <property type="entry name" value="Winged helix' DNA-binding domain"/>
    <property type="match status" value="2"/>
</dbReference>
<dbReference type="Gene3D" id="1.10.10.10">
    <property type="entry name" value="Winged helix-like DNA-binding domain superfamily/Winged helix DNA-binding domain"/>
    <property type="match status" value="2"/>
</dbReference>
<dbReference type="InterPro" id="IPR036390">
    <property type="entry name" value="WH_DNA-bd_sf"/>
</dbReference>
<comment type="similarity">
    <text evidence="1 5">Belongs to the E2F/DP family.</text>
</comment>
<evidence type="ECO:0000256" key="3">
    <source>
        <dbReference type="ARBA" id="ARBA00023125"/>
    </source>
</evidence>
<dbReference type="GO" id="GO:0000978">
    <property type="term" value="F:RNA polymerase II cis-regulatory region sequence-specific DNA binding"/>
    <property type="evidence" value="ECO:0007669"/>
    <property type="project" value="InterPro"/>
</dbReference>
<accession>D3B5V4</accession>
<organism evidence="8 9">
    <name type="scientific">Heterostelium pallidum (strain ATCC 26659 / Pp 5 / PN500)</name>
    <name type="common">Cellular slime mold</name>
    <name type="synonym">Polysphondylium pallidum</name>
    <dbReference type="NCBI Taxonomy" id="670386"/>
    <lineage>
        <taxon>Eukaryota</taxon>
        <taxon>Amoebozoa</taxon>
        <taxon>Evosea</taxon>
        <taxon>Eumycetozoa</taxon>
        <taxon>Dictyostelia</taxon>
        <taxon>Acytosteliales</taxon>
        <taxon>Acytosteliaceae</taxon>
        <taxon>Heterostelium</taxon>
    </lineage>
</organism>
<reference evidence="8 9" key="1">
    <citation type="journal article" date="2011" name="Genome Res.">
        <title>Phylogeny-wide analysis of social amoeba genomes highlights ancient origins for complex intercellular communication.</title>
        <authorList>
            <person name="Heidel A.J."/>
            <person name="Lawal H.M."/>
            <person name="Felder M."/>
            <person name="Schilde C."/>
            <person name="Helps N.R."/>
            <person name="Tunggal B."/>
            <person name="Rivero F."/>
            <person name="John U."/>
            <person name="Schleicher M."/>
            <person name="Eichinger L."/>
            <person name="Platzer M."/>
            <person name="Noegel A.A."/>
            <person name="Schaap P."/>
            <person name="Gloeckner G."/>
        </authorList>
    </citation>
    <scope>NUCLEOTIDE SEQUENCE [LARGE SCALE GENOMIC DNA]</scope>
    <source>
        <strain evidence="9">ATCC 26659 / Pp 5 / PN500</strain>
    </source>
</reference>